<keyword evidence="4" id="KW-0472">Membrane</keyword>
<dbReference type="SMART" id="SM00382">
    <property type="entry name" value="AAA"/>
    <property type="match status" value="1"/>
</dbReference>
<protein>
    <submittedName>
        <fullName evidence="6">ABC-type branched-chain amino acid transport system, ATPase component</fullName>
    </submittedName>
</protein>
<dbReference type="CDD" id="cd03219">
    <property type="entry name" value="ABC_Mj1267_LivG_branched"/>
    <property type="match status" value="1"/>
</dbReference>
<accession>A0A1H3E6V3</accession>
<keyword evidence="4" id="KW-1133">Transmembrane helix</keyword>
<organism evidence="6 7">
    <name type="scientific">Halopenitus persicus</name>
    <dbReference type="NCBI Taxonomy" id="1048396"/>
    <lineage>
        <taxon>Archaea</taxon>
        <taxon>Methanobacteriati</taxon>
        <taxon>Methanobacteriota</taxon>
        <taxon>Stenosarchaea group</taxon>
        <taxon>Halobacteria</taxon>
        <taxon>Halobacteriales</taxon>
        <taxon>Haloferacaceae</taxon>
        <taxon>Halopenitus</taxon>
    </lineage>
</organism>
<dbReference type="InterPro" id="IPR032823">
    <property type="entry name" value="BCA_ABC_TP_C"/>
</dbReference>
<dbReference type="Pfam" id="PF00005">
    <property type="entry name" value="ABC_tran"/>
    <property type="match status" value="2"/>
</dbReference>
<evidence type="ECO:0000313" key="7">
    <source>
        <dbReference type="Proteomes" id="UP000199079"/>
    </source>
</evidence>
<dbReference type="PANTHER" id="PTHR45772:SF9">
    <property type="entry name" value="CONSERVED COMPONENT OF ABC TRANSPORTER FOR NATURAL AMINO ACIDS"/>
    <property type="match status" value="1"/>
</dbReference>
<dbReference type="PROSITE" id="PS50893">
    <property type="entry name" value="ABC_TRANSPORTER_2"/>
    <property type="match status" value="1"/>
</dbReference>
<dbReference type="InterPro" id="IPR003593">
    <property type="entry name" value="AAA+_ATPase"/>
</dbReference>
<keyword evidence="2" id="KW-0547">Nucleotide-binding</keyword>
<dbReference type="RefSeq" id="WP_021072588.1">
    <property type="nucleotide sequence ID" value="NZ_FNPC01000001.1"/>
</dbReference>
<evidence type="ECO:0000256" key="3">
    <source>
        <dbReference type="ARBA" id="ARBA00022840"/>
    </source>
</evidence>
<dbReference type="Proteomes" id="UP000199079">
    <property type="component" value="Unassembled WGS sequence"/>
</dbReference>
<dbReference type="PROSITE" id="PS00211">
    <property type="entry name" value="ABC_TRANSPORTER_1"/>
    <property type="match status" value="1"/>
</dbReference>
<keyword evidence="3" id="KW-0067">ATP-binding</keyword>
<proteinExistence type="predicted"/>
<evidence type="ECO:0000256" key="2">
    <source>
        <dbReference type="ARBA" id="ARBA00022741"/>
    </source>
</evidence>
<evidence type="ECO:0000313" key="6">
    <source>
        <dbReference type="EMBL" id="SDX73664.1"/>
    </source>
</evidence>
<dbReference type="InterPro" id="IPR027417">
    <property type="entry name" value="P-loop_NTPase"/>
</dbReference>
<dbReference type="Gene3D" id="3.40.50.300">
    <property type="entry name" value="P-loop containing nucleotide triphosphate hydrolases"/>
    <property type="match status" value="1"/>
</dbReference>
<dbReference type="SUPFAM" id="SSF52540">
    <property type="entry name" value="P-loop containing nucleoside triphosphate hydrolases"/>
    <property type="match status" value="1"/>
</dbReference>
<feature type="transmembrane region" description="Helical" evidence="4">
    <location>
        <begin position="106"/>
        <end position="125"/>
    </location>
</feature>
<dbReference type="InterPro" id="IPR017871">
    <property type="entry name" value="ABC_transporter-like_CS"/>
</dbReference>
<evidence type="ECO:0000259" key="5">
    <source>
        <dbReference type="PROSITE" id="PS50893"/>
    </source>
</evidence>
<dbReference type="Pfam" id="PF12399">
    <property type="entry name" value="BCA_ABC_TP_C"/>
    <property type="match status" value="1"/>
</dbReference>
<dbReference type="InterPro" id="IPR051120">
    <property type="entry name" value="ABC_AA/LPS_Transport"/>
</dbReference>
<name>A0A1H3E6V3_9EURY</name>
<reference evidence="7" key="1">
    <citation type="submission" date="2016-10" db="EMBL/GenBank/DDBJ databases">
        <authorList>
            <person name="Varghese N."/>
            <person name="Submissions S."/>
        </authorList>
    </citation>
    <scope>NUCLEOTIDE SEQUENCE [LARGE SCALE GENOMIC DNA]</scope>
    <source>
        <strain evidence="7">DC30,IBRC 10041,KCTC 4046</strain>
    </source>
</reference>
<dbReference type="GO" id="GO:0016887">
    <property type="term" value="F:ATP hydrolysis activity"/>
    <property type="evidence" value="ECO:0007669"/>
    <property type="project" value="InterPro"/>
</dbReference>
<sequence>MTTVLEVEGLEKHYGGITAVDGATFGIEEGSITGLIGPNGAGKTTTFNLISGFEEPDGGTVRFRGEDLQDLMEPSRDERVIWGGASAITAGTIGGIAGVAGLGLGTVGGLGTLAVGAGLGAGFYAGQERVRQAREGHTNSRPYMLAREGLVRTFQITRELTEMTVLENLMLAPQGQAGENLANTWLRRDLMEREEAEVREQAREMLELLELDHVSDERAGNLSGGQRKLLELGRVLMIEPEVILLDEPVAGVNPSLTRKLMDRIETLRDEGYTFCIVEHDMEVIMNLSDTIIVMSEGDVLVEGEPEAIQEDEAVIDAYLGVD</sequence>
<dbReference type="GO" id="GO:0005886">
    <property type="term" value="C:plasma membrane"/>
    <property type="evidence" value="ECO:0007669"/>
    <property type="project" value="TreeGrafter"/>
</dbReference>
<keyword evidence="4" id="KW-0812">Transmembrane</keyword>
<feature type="domain" description="ABC transporter" evidence="5">
    <location>
        <begin position="5"/>
        <end position="321"/>
    </location>
</feature>
<keyword evidence="7" id="KW-1185">Reference proteome</keyword>
<dbReference type="GeneID" id="43838424"/>
<gene>
    <name evidence="6" type="ORF">SAMN05216564_101287</name>
</gene>
<dbReference type="EMBL" id="FNPC01000001">
    <property type="protein sequence ID" value="SDX73664.1"/>
    <property type="molecule type" value="Genomic_DNA"/>
</dbReference>
<evidence type="ECO:0000256" key="1">
    <source>
        <dbReference type="ARBA" id="ARBA00022448"/>
    </source>
</evidence>
<evidence type="ECO:0000256" key="4">
    <source>
        <dbReference type="SAM" id="Phobius"/>
    </source>
</evidence>
<dbReference type="AlphaFoldDB" id="A0A1H3E6V3"/>
<feature type="transmembrane region" description="Helical" evidence="4">
    <location>
        <begin position="80"/>
        <end position="100"/>
    </location>
</feature>
<dbReference type="GO" id="GO:0005524">
    <property type="term" value="F:ATP binding"/>
    <property type="evidence" value="ECO:0007669"/>
    <property type="project" value="UniProtKB-KW"/>
</dbReference>
<keyword evidence="1" id="KW-0813">Transport</keyword>
<dbReference type="InterPro" id="IPR003439">
    <property type="entry name" value="ABC_transporter-like_ATP-bd"/>
</dbReference>
<dbReference type="OrthoDB" id="44250at2157"/>
<dbReference type="PANTHER" id="PTHR45772">
    <property type="entry name" value="CONSERVED COMPONENT OF ABC TRANSPORTER FOR NATURAL AMINO ACIDS-RELATED"/>
    <property type="match status" value="1"/>
</dbReference>